<accession>A0A5C6DWB0</accession>
<dbReference type="EMBL" id="SJPV01000003">
    <property type="protein sequence ID" value="TWU39691.1"/>
    <property type="molecule type" value="Genomic_DNA"/>
</dbReference>
<dbReference type="AlphaFoldDB" id="A0A5C6DWB0"/>
<dbReference type="RefSeq" id="WP_146526392.1">
    <property type="nucleotide sequence ID" value="NZ_SJPV01000003.1"/>
</dbReference>
<sequence>MRSIGVLFIWVVFSASGVVNACNIPVFRYALERWRPDDLEVILYFDGQLRGAEQTYGSRLEQASSATPRANAQIIRVDVSSLDDGHHPQQAERLAFWADFQRRTNATLPYLVVRSKPEGSRSRVHFRGTLSEAKEIDLFDSPARRELHERLVAGHSIVWILMGAPNHPDTVAVRELAETNFETLARKIKLPEGIGLPGSELFSDVPLVQKYSLLEIDPRDNDERFLVSMLSGVRKDAFEQGEPLLVPVYGRGRALEVIPVSEFNLRLVEDLTLFLSGACSCQVKERNPGFDLLITADWDRDLFGEDGKLPDDRSDLEGQNLSPVLLQIPPGRKP</sequence>
<evidence type="ECO:0000256" key="1">
    <source>
        <dbReference type="SAM" id="MobiDB-lite"/>
    </source>
</evidence>
<evidence type="ECO:0000313" key="2">
    <source>
        <dbReference type="EMBL" id="TWU39691.1"/>
    </source>
</evidence>
<reference evidence="2 3" key="1">
    <citation type="submission" date="2019-02" db="EMBL/GenBank/DDBJ databases">
        <title>Deep-cultivation of Planctomycetes and their phenomic and genomic characterization uncovers novel biology.</title>
        <authorList>
            <person name="Wiegand S."/>
            <person name="Jogler M."/>
            <person name="Boedeker C."/>
            <person name="Pinto D."/>
            <person name="Vollmers J."/>
            <person name="Rivas-Marin E."/>
            <person name="Kohn T."/>
            <person name="Peeters S.H."/>
            <person name="Heuer A."/>
            <person name="Rast P."/>
            <person name="Oberbeckmann S."/>
            <person name="Bunk B."/>
            <person name="Jeske O."/>
            <person name="Meyerdierks A."/>
            <person name="Storesund J.E."/>
            <person name="Kallscheuer N."/>
            <person name="Luecker S."/>
            <person name="Lage O.M."/>
            <person name="Pohl T."/>
            <person name="Merkel B.J."/>
            <person name="Hornburger P."/>
            <person name="Mueller R.-W."/>
            <person name="Bruemmer F."/>
            <person name="Labrenz M."/>
            <person name="Spormann A.M."/>
            <person name="Op Den Camp H."/>
            <person name="Overmann J."/>
            <person name="Amann R."/>
            <person name="Jetten M.S.M."/>
            <person name="Mascher T."/>
            <person name="Medema M.H."/>
            <person name="Devos D.P."/>
            <person name="Kaster A.-K."/>
            <person name="Ovreas L."/>
            <person name="Rohde M."/>
            <person name="Galperin M.Y."/>
            <person name="Jogler C."/>
        </authorList>
    </citation>
    <scope>NUCLEOTIDE SEQUENCE [LARGE SCALE GENOMIC DNA]</scope>
    <source>
        <strain evidence="2 3">Poly41</strain>
    </source>
</reference>
<evidence type="ECO:0000313" key="3">
    <source>
        <dbReference type="Proteomes" id="UP000319143"/>
    </source>
</evidence>
<feature type="region of interest" description="Disordered" evidence="1">
    <location>
        <begin position="309"/>
        <end position="334"/>
    </location>
</feature>
<dbReference type="OrthoDB" id="290552at2"/>
<keyword evidence="3" id="KW-1185">Reference proteome</keyword>
<organism evidence="2 3">
    <name type="scientific">Novipirellula artificiosorum</name>
    <dbReference type="NCBI Taxonomy" id="2528016"/>
    <lineage>
        <taxon>Bacteria</taxon>
        <taxon>Pseudomonadati</taxon>
        <taxon>Planctomycetota</taxon>
        <taxon>Planctomycetia</taxon>
        <taxon>Pirellulales</taxon>
        <taxon>Pirellulaceae</taxon>
        <taxon>Novipirellula</taxon>
    </lineage>
</organism>
<proteinExistence type="predicted"/>
<protein>
    <submittedName>
        <fullName evidence="2">Uncharacterized protein</fullName>
    </submittedName>
</protein>
<gene>
    <name evidence="2" type="ORF">Poly41_25470</name>
</gene>
<dbReference type="Proteomes" id="UP000319143">
    <property type="component" value="Unassembled WGS sequence"/>
</dbReference>
<name>A0A5C6DWB0_9BACT</name>
<comment type="caution">
    <text evidence="2">The sequence shown here is derived from an EMBL/GenBank/DDBJ whole genome shotgun (WGS) entry which is preliminary data.</text>
</comment>